<protein>
    <submittedName>
        <fullName evidence="1">Uncharacterized protein</fullName>
    </submittedName>
</protein>
<organism evidence="1 2">
    <name type="scientific">Dreissena polymorpha</name>
    <name type="common">Zebra mussel</name>
    <name type="synonym">Mytilus polymorpha</name>
    <dbReference type="NCBI Taxonomy" id="45954"/>
    <lineage>
        <taxon>Eukaryota</taxon>
        <taxon>Metazoa</taxon>
        <taxon>Spiralia</taxon>
        <taxon>Lophotrochozoa</taxon>
        <taxon>Mollusca</taxon>
        <taxon>Bivalvia</taxon>
        <taxon>Autobranchia</taxon>
        <taxon>Heteroconchia</taxon>
        <taxon>Euheterodonta</taxon>
        <taxon>Imparidentia</taxon>
        <taxon>Neoheterodontei</taxon>
        <taxon>Myida</taxon>
        <taxon>Dreissenoidea</taxon>
        <taxon>Dreissenidae</taxon>
        <taxon>Dreissena</taxon>
    </lineage>
</organism>
<evidence type="ECO:0000313" key="2">
    <source>
        <dbReference type="Proteomes" id="UP000828390"/>
    </source>
</evidence>
<dbReference type="Proteomes" id="UP000828390">
    <property type="component" value="Unassembled WGS sequence"/>
</dbReference>
<reference evidence="1" key="2">
    <citation type="submission" date="2020-11" db="EMBL/GenBank/DDBJ databases">
        <authorList>
            <person name="McCartney M.A."/>
            <person name="Auch B."/>
            <person name="Kono T."/>
            <person name="Mallez S."/>
            <person name="Becker A."/>
            <person name="Gohl D.M."/>
            <person name="Silverstein K.A.T."/>
            <person name="Koren S."/>
            <person name="Bechman K.B."/>
            <person name="Herman A."/>
            <person name="Abrahante J.E."/>
            <person name="Garbe J."/>
        </authorList>
    </citation>
    <scope>NUCLEOTIDE SEQUENCE</scope>
    <source>
        <strain evidence="1">Duluth1</strain>
        <tissue evidence="1">Whole animal</tissue>
    </source>
</reference>
<keyword evidence="2" id="KW-1185">Reference proteome</keyword>
<name>A0A9D4GSB7_DREPO</name>
<accession>A0A9D4GSB7</accession>
<gene>
    <name evidence="1" type="ORF">DPMN_124237</name>
</gene>
<reference evidence="1" key="1">
    <citation type="journal article" date="2019" name="bioRxiv">
        <title>The Genome of the Zebra Mussel, Dreissena polymorpha: A Resource for Invasive Species Research.</title>
        <authorList>
            <person name="McCartney M.A."/>
            <person name="Auch B."/>
            <person name="Kono T."/>
            <person name="Mallez S."/>
            <person name="Zhang Y."/>
            <person name="Obille A."/>
            <person name="Becker A."/>
            <person name="Abrahante J.E."/>
            <person name="Garbe J."/>
            <person name="Badalamenti J.P."/>
            <person name="Herman A."/>
            <person name="Mangelson H."/>
            <person name="Liachko I."/>
            <person name="Sullivan S."/>
            <person name="Sone E.D."/>
            <person name="Koren S."/>
            <person name="Silverstein K.A.T."/>
            <person name="Beckman K.B."/>
            <person name="Gohl D.M."/>
        </authorList>
    </citation>
    <scope>NUCLEOTIDE SEQUENCE</scope>
    <source>
        <strain evidence="1">Duluth1</strain>
        <tissue evidence="1">Whole animal</tissue>
    </source>
</reference>
<dbReference type="EMBL" id="JAIWYP010000005">
    <property type="protein sequence ID" value="KAH3822459.1"/>
    <property type="molecule type" value="Genomic_DNA"/>
</dbReference>
<comment type="caution">
    <text evidence="1">The sequence shown here is derived from an EMBL/GenBank/DDBJ whole genome shotgun (WGS) entry which is preliminary data.</text>
</comment>
<evidence type="ECO:0000313" key="1">
    <source>
        <dbReference type="EMBL" id="KAH3822459.1"/>
    </source>
</evidence>
<sequence length="110" mass="12639">MSFNPLMWVVLDPFKKIYNSMCHRFIRENPSTKITRYNVAPLGSAAYVAVLSVENLRSAFKKSGVFPVDQSAVSKEHFTTSKQKLSLTKRKNSTMERKRTTFLNLHLAKK</sequence>
<dbReference type="AlphaFoldDB" id="A0A9D4GSB7"/>
<proteinExistence type="predicted"/>